<evidence type="ECO:0000313" key="2">
    <source>
        <dbReference type="Proteomes" id="UP000814128"/>
    </source>
</evidence>
<evidence type="ECO:0000313" key="1">
    <source>
        <dbReference type="EMBL" id="KAI0028809.1"/>
    </source>
</evidence>
<protein>
    <submittedName>
        <fullName evidence="1">Uncharacterized protein</fullName>
    </submittedName>
</protein>
<reference evidence="1" key="2">
    <citation type="journal article" date="2022" name="New Phytol.">
        <title>Evolutionary transition to the ectomycorrhizal habit in the genomes of a hyperdiverse lineage of mushroom-forming fungi.</title>
        <authorList>
            <person name="Looney B."/>
            <person name="Miyauchi S."/>
            <person name="Morin E."/>
            <person name="Drula E."/>
            <person name="Courty P.E."/>
            <person name="Kohler A."/>
            <person name="Kuo A."/>
            <person name="LaButti K."/>
            <person name="Pangilinan J."/>
            <person name="Lipzen A."/>
            <person name="Riley R."/>
            <person name="Andreopoulos W."/>
            <person name="He G."/>
            <person name="Johnson J."/>
            <person name="Nolan M."/>
            <person name="Tritt A."/>
            <person name="Barry K.W."/>
            <person name="Grigoriev I.V."/>
            <person name="Nagy L.G."/>
            <person name="Hibbett D."/>
            <person name="Henrissat B."/>
            <person name="Matheny P.B."/>
            <person name="Labbe J."/>
            <person name="Martin F.M."/>
        </authorList>
    </citation>
    <scope>NUCLEOTIDE SEQUENCE</scope>
    <source>
        <strain evidence="1">EC-137</strain>
    </source>
</reference>
<dbReference type="EMBL" id="MU273721">
    <property type="protein sequence ID" value="KAI0028809.1"/>
    <property type="molecule type" value="Genomic_DNA"/>
</dbReference>
<dbReference type="Proteomes" id="UP000814128">
    <property type="component" value="Unassembled WGS sequence"/>
</dbReference>
<gene>
    <name evidence="1" type="ORF">K488DRAFT_89372</name>
</gene>
<proteinExistence type="predicted"/>
<accession>A0ACB8QAI3</accession>
<sequence length="790" mass="84276">MSMAAMTAITHGHLFQALQAGKPFFTCTLIENRPEMEYRWPLLRDQYFPYLLAHMRKMNPDAQIKLTFKYTSPNPVRINPADMQYNMIPNIPLFDPVFSNRLSVGDLFFCAKLLATNAEPNENRHLFVLAISTPTDAVEITPAMRAQCPGILHAMDELRVLEPCARWARLRDTLQKVSARESTLPGLQGFRPYLKSPAAADMHEQANIRLHMILNPQTEPGPLLSLFYDVLHAQKCAEVRPWFPVDHMAYTLYLAGEAVAPDRDVPGPPPVIRSGTDPGPTRHALSHAAAPPPPDYAPPSSPPPPFPLPRGPAAPHSIVPVPRPRLNSLPLPPPSSRLSRSSTPTTPSPPATPKSSSIVAHLQTSHGLTKRRNPGTREPVVDPSLIMQRHPSPPSPMAAPLGRPRRGTTSSASPTVVNGGIGKKPKPPPAPQRFALDGLPAVPPDAGEKPFIFYPEVERSLNVTLAANGMAGQNSLAMTGQNSLAMAGQDGLAITGQNGMAPAQSGIGLQGGMLMSMQANGLAMAAVQSAHPHARQQDGFMAGAPALMPSHVPSALHPMPRQEYPPPPHAQAPLPPSQSSAAMPLAPGHNAMQTVPSPVAMQHHPPAPAGGMQSPVIPVALHPVSIQPTSAAMQSPQTQGSLHSPVGPSALQTARTTPPGHGTMSPMSPTMHSPSVMQPSHTMHSPTDMHSPPADMQSPGGIQPQSVFEPPAYEPPQALDSLPPQHAVPSAYPYSPTAYYATGDPYWYGAPEQPPYAPYAPYAATPYYAAHRAYAPPAAQGVADGYGAAY</sequence>
<keyword evidence="2" id="KW-1185">Reference proteome</keyword>
<comment type="caution">
    <text evidence="1">The sequence shown here is derived from an EMBL/GenBank/DDBJ whole genome shotgun (WGS) entry which is preliminary data.</text>
</comment>
<name>A0ACB8QAI3_9AGAM</name>
<reference evidence="1" key="1">
    <citation type="submission" date="2021-02" db="EMBL/GenBank/DDBJ databases">
        <authorList>
            <consortium name="DOE Joint Genome Institute"/>
            <person name="Ahrendt S."/>
            <person name="Looney B.P."/>
            <person name="Miyauchi S."/>
            <person name="Morin E."/>
            <person name="Drula E."/>
            <person name="Courty P.E."/>
            <person name="Chicoki N."/>
            <person name="Fauchery L."/>
            <person name="Kohler A."/>
            <person name="Kuo A."/>
            <person name="Labutti K."/>
            <person name="Pangilinan J."/>
            <person name="Lipzen A."/>
            <person name="Riley R."/>
            <person name="Andreopoulos W."/>
            <person name="He G."/>
            <person name="Johnson J."/>
            <person name="Barry K.W."/>
            <person name="Grigoriev I.V."/>
            <person name="Nagy L."/>
            <person name="Hibbett D."/>
            <person name="Henrissat B."/>
            <person name="Matheny P.B."/>
            <person name="Labbe J."/>
            <person name="Martin F."/>
        </authorList>
    </citation>
    <scope>NUCLEOTIDE SEQUENCE</scope>
    <source>
        <strain evidence="1">EC-137</strain>
    </source>
</reference>
<organism evidence="1 2">
    <name type="scientific">Vararia minispora EC-137</name>
    <dbReference type="NCBI Taxonomy" id="1314806"/>
    <lineage>
        <taxon>Eukaryota</taxon>
        <taxon>Fungi</taxon>
        <taxon>Dikarya</taxon>
        <taxon>Basidiomycota</taxon>
        <taxon>Agaricomycotina</taxon>
        <taxon>Agaricomycetes</taxon>
        <taxon>Russulales</taxon>
        <taxon>Lachnocladiaceae</taxon>
        <taxon>Vararia</taxon>
    </lineage>
</organism>